<comment type="caution">
    <text evidence="1">The sequence shown here is derived from an EMBL/GenBank/DDBJ whole genome shotgun (WGS) entry which is preliminary data.</text>
</comment>
<gene>
    <name evidence="1" type="ORF">C8259_28325</name>
</gene>
<dbReference type="AlphaFoldDB" id="A0A2T2YUF3"/>
<name>A0A2T2YUF3_9NOCA</name>
<dbReference type="Proteomes" id="UP000241647">
    <property type="component" value="Unassembled WGS sequence"/>
</dbReference>
<evidence type="ECO:0000313" key="2">
    <source>
        <dbReference type="Proteomes" id="UP000241647"/>
    </source>
</evidence>
<dbReference type="EMBL" id="PYHS01000019">
    <property type="protein sequence ID" value="PSR59133.1"/>
    <property type="molecule type" value="Genomic_DNA"/>
</dbReference>
<evidence type="ECO:0000313" key="1">
    <source>
        <dbReference type="EMBL" id="PSR59133.1"/>
    </source>
</evidence>
<reference evidence="1 2" key="1">
    <citation type="submission" date="2018-02" db="EMBL/GenBank/DDBJ databases">
        <title>8 Nocardia nova and 1 Nocardia cyriacigeorgica strain used for evolution to TMP-SMX.</title>
        <authorList>
            <person name="Mehta H."/>
            <person name="Weng J."/>
            <person name="Shamoo Y."/>
        </authorList>
    </citation>
    <scope>NUCLEOTIDE SEQUENCE [LARGE SCALE GENOMIC DNA]</scope>
    <source>
        <strain evidence="1 2">ATCC 33727</strain>
    </source>
</reference>
<proteinExistence type="predicted"/>
<protein>
    <submittedName>
        <fullName evidence="1">Uncharacterized protein</fullName>
    </submittedName>
</protein>
<accession>A0A2T2YUF3</accession>
<organism evidence="1 2">
    <name type="scientific">Nocardia nova</name>
    <dbReference type="NCBI Taxonomy" id="37330"/>
    <lineage>
        <taxon>Bacteria</taxon>
        <taxon>Bacillati</taxon>
        <taxon>Actinomycetota</taxon>
        <taxon>Actinomycetes</taxon>
        <taxon>Mycobacteriales</taxon>
        <taxon>Nocardiaceae</taxon>
        <taxon>Nocardia</taxon>
    </lineage>
</organism>
<sequence length="63" mass="7303">MDHRHITPETARLCPLRARARRAGYQLIAEPKQINRWVLVDIDDGERLFESASLAEVERCLSE</sequence>